<sequence>MTAMSWTRRLPLLAAAAAALAATVAVVGTAAPAAAAPPASAHPPPGSAGGVAAAAAARAAATAGTTATGAATAAAAAAAAAAREAGAAPTAARLHVTPEGRVWVSPTMWGDFLAKAEAALRAAAFPDGEVAAKVGTLRATPSYGHSGWIYFDSIAAWEALGEALARAMRGADGRTGRSGWCAQQAAACEPWWNFSGCISRTYCCCPLYCYTVFKDFGPLTVGAGVAGGVHACCVVSFC</sequence>
<reference evidence="1" key="1">
    <citation type="submission" date="2019-11" db="EMBL/GenBank/DDBJ databases">
        <title>Nori genome reveals adaptations in red seaweeds to the harsh intertidal environment.</title>
        <authorList>
            <person name="Wang D."/>
            <person name="Mao Y."/>
        </authorList>
    </citation>
    <scope>NUCLEOTIDE SEQUENCE</scope>
    <source>
        <tissue evidence="1">Gametophyte</tissue>
    </source>
</reference>
<proteinExistence type="predicted"/>
<organism evidence="1 2">
    <name type="scientific">Pyropia yezoensis</name>
    <name type="common">Susabi-nori</name>
    <name type="synonym">Porphyra yezoensis</name>
    <dbReference type="NCBI Taxonomy" id="2788"/>
    <lineage>
        <taxon>Eukaryota</taxon>
        <taxon>Rhodophyta</taxon>
        <taxon>Bangiophyceae</taxon>
        <taxon>Bangiales</taxon>
        <taxon>Bangiaceae</taxon>
        <taxon>Pyropia</taxon>
    </lineage>
</organism>
<keyword evidence="2" id="KW-1185">Reference proteome</keyword>
<name>A0ACC3CGW9_PYRYE</name>
<dbReference type="EMBL" id="CM020620">
    <property type="protein sequence ID" value="KAK1869417.1"/>
    <property type="molecule type" value="Genomic_DNA"/>
</dbReference>
<evidence type="ECO:0000313" key="2">
    <source>
        <dbReference type="Proteomes" id="UP000798662"/>
    </source>
</evidence>
<protein>
    <submittedName>
        <fullName evidence="1">Uncharacterized protein</fullName>
    </submittedName>
</protein>
<gene>
    <name evidence="1" type="ORF">I4F81_011893</name>
</gene>
<accession>A0ACC3CGW9</accession>
<comment type="caution">
    <text evidence="1">The sequence shown here is derived from an EMBL/GenBank/DDBJ whole genome shotgun (WGS) entry which is preliminary data.</text>
</comment>
<evidence type="ECO:0000313" key="1">
    <source>
        <dbReference type="EMBL" id="KAK1869417.1"/>
    </source>
</evidence>
<dbReference type="Proteomes" id="UP000798662">
    <property type="component" value="Chromosome 3"/>
</dbReference>